<dbReference type="PANTHER" id="PTHR48006">
    <property type="entry name" value="LEUCINE-RICH REPEAT-CONTAINING PROTEIN DDB_G0281931-RELATED"/>
    <property type="match status" value="1"/>
</dbReference>
<comment type="caution">
    <text evidence="3">The sequence shown here is derived from an EMBL/GenBank/DDBJ whole genome shotgun (WGS) entry which is preliminary data.</text>
</comment>
<dbReference type="SUPFAM" id="SSF52058">
    <property type="entry name" value="L domain-like"/>
    <property type="match status" value="1"/>
</dbReference>
<keyword evidence="1" id="KW-0433">Leucine-rich repeat</keyword>
<accession>A0AAV9BMQ2</accession>
<evidence type="ECO:0000256" key="2">
    <source>
        <dbReference type="ARBA" id="ARBA00022737"/>
    </source>
</evidence>
<gene>
    <name evidence="3" type="ORF">QJS04_geneDACA024198</name>
</gene>
<keyword evidence="2" id="KW-0677">Repeat</keyword>
<name>A0AAV9BMQ2_ACOGR</name>
<dbReference type="Pfam" id="PF00560">
    <property type="entry name" value="LRR_1"/>
    <property type="match status" value="2"/>
</dbReference>
<proteinExistence type="predicted"/>
<keyword evidence="4" id="KW-1185">Reference proteome</keyword>
<dbReference type="Gene3D" id="3.80.10.10">
    <property type="entry name" value="Ribonuclease Inhibitor"/>
    <property type="match status" value="1"/>
</dbReference>
<dbReference type="Proteomes" id="UP001179952">
    <property type="component" value="Unassembled WGS sequence"/>
</dbReference>
<sequence length="208" mass="22806">MADKRFGINATNSWNRSGELCSGAAIDNTADINNPELNPGIKCDCSLDKNCHIIRLKLDKNLLTGQVPTFLGNLSSLQILSFGHNNFTGPFPAELGNLINLQKLYVDSCGASGEIPSSFAYLRNLKEVWAMDNNFTGILPGFIGGWTSMQDFTGQSRTPILVEDAKPPRPAPLFKNLEDEDSVIWKQGPINALLCNLFTRGLMSTLQE</sequence>
<dbReference type="FunFam" id="3.80.10.10:FF:000383">
    <property type="entry name" value="Leucine-rich repeat receptor protein kinase EMS1"/>
    <property type="match status" value="1"/>
</dbReference>
<dbReference type="InterPro" id="IPR051824">
    <property type="entry name" value="LRR_Rcpt-Like_S/T_Kinase"/>
</dbReference>
<evidence type="ECO:0000256" key="1">
    <source>
        <dbReference type="ARBA" id="ARBA00022614"/>
    </source>
</evidence>
<organism evidence="3 4">
    <name type="scientific">Acorus gramineus</name>
    <name type="common">Dwarf sweet flag</name>
    <dbReference type="NCBI Taxonomy" id="55184"/>
    <lineage>
        <taxon>Eukaryota</taxon>
        <taxon>Viridiplantae</taxon>
        <taxon>Streptophyta</taxon>
        <taxon>Embryophyta</taxon>
        <taxon>Tracheophyta</taxon>
        <taxon>Spermatophyta</taxon>
        <taxon>Magnoliopsida</taxon>
        <taxon>Liliopsida</taxon>
        <taxon>Acoraceae</taxon>
        <taxon>Acorus</taxon>
    </lineage>
</organism>
<dbReference type="InterPro" id="IPR032675">
    <property type="entry name" value="LRR_dom_sf"/>
</dbReference>
<dbReference type="PANTHER" id="PTHR48006:SF34">
    <property type="entry name" value="OS08G0203700 PROTEIN"/>
    <property type="match status" value="1"/>
</dbReference>
<evidence type="ECO:0000313" key="3">
    <source>
        <dbReference type="EMBL" id="KAK1277840.1"/>
    </source>
</evidence>
<evidence type="ECO:0000313" key="4">
    <source>
        <dbReference type="Proteomes" id="UP001179952"/>
    </source>
</evidence>
<dbReference type="EMBL" id="JAUJYN010000002">
    <property type="protein sequence ID" value="KAK1277840.1"/>
    <property type="molecule type" value="Genomic_DNA"/>
</dbReference>
<dbReference type="GO" id="GO:0005886">
    <property type="term" value="C:plasma membrane"/>
    <property type="evidence" value="ECO:0007669"/>
    <property type="project" value="TreeGrafter"/>
</dbReference>
<reference evidence="3" key="2">
    <citation type="submission" date="2023-06" db="EMBL/GenBank/DDBJ databases">
        <authorList>
            <person name="Ma L."/>
            <person name="Liu K.-W."/>
            <person name="Li Z."/>
            <person name="Hsiao Y.-Y."/>
            <person name="Qi Y."/>
            <person name="Fu T."/>
            <person name="Tang G."/>
            <person name="Zhang D."/>
            <person name="Sun W.-H."/>
            <person name="Liu D.-K."/>
            <person name="Li Y."/>
            <person name="Chen G.-Z."/>
            <person name="Liu X.-D."/>
            <person name="Liao X.-Y."/>
            <person name="Jiang Y.-T."/>
            <person name="Yu X."/>
            <person name="Hao Y."/>
            <person name="Huang J."/>
            <person name="Zhao X.-W."/>
            <person name="Ke S."/>
            <person name="Chen Y.-Y."/>
            <person name="Wu W.-L."/>
            <person name="Hsu J.-L."/>
            <person name="Lin Y.-F."/>
            <person name="Huang M.-D."/>
            <person name="Li C.-Y."/>
            <person name="Huang L."/>
            <person name="Wang Z.-W."/>
            <person name="Zhao X."/>
            <person name="Zhong W.-Y."/>
            <person name="Peng D.-H."/>
            <person name="Ahmad S."/>
            <person name="Lan S."/>
            <person name="Zhang J.-S."/>
            <person name="Tsai W.-C."/>
            <person name="Van De Peer Y."/>
            <person name="Liu Z.-J."/>
        </authorList>
    </citation>
    <scope>NUCLEOTIDE SEQUENCE</scope>
    <source>
        <strain evidence="3">SCP</strain>
        <tissue evidence="3">Leaves</tissue>
    </source>
</reference>
<protein>
    <submittedName>
        <fullName evidence="3">Uncharacterized protein</fullName>
    </submittedName>
</protein>
<dbReference type="AlphaFoldDB" id="A0AAV9BMQ2"/>
<dbReference type="InterPro" id="IPR001611">
    <property type="entry name" value="Leu-rich_rpt"/>
</dbReference>
<reference evidence="3" key="1">
    <citation type="journal article" date="2023" name="Nat. Commun.">
        <title>Diploid and tetraploid genomes of Acorus and the evolution of monocots.</title>
        <authorList>
            <person name="Ma L."/>
            <person name="Liu K.W."/>
            <person name="Li Z."/>
            <person name="Hsiao Y.Y."/>
            <person name="Qi Y."/>
            <person name="Fu T."/>
            <person name="Tang G.D."/>
            <person name="Zhang D."/>
            <person name="Sun W.H."/>
            <person name="Liu D.K."/>
            <person name="Li Y."/>
            <person name="Chen G.Z."/>
            <person name="Liu X.D."/>
            <person name="Liao X.Y."/>
            <person name="Jiang Y.T."/>
            <person name="Yu X."/>
            <person name="Hao Y."/>
            <person name="Huang J."/>
            <person name="Zhao X.W."/>
            <person name="Ke S."/>
            <person name="Chen Y.Y."/>
            <person name="Wu W.L."/>
            <person name="Hsu J.L."/>
            <person name="Lin Y.F."/>
            <person name="Huang M.D."/>
            <person name="Li C.Y."/>
            <person name="Huang L."/>
            <person name="Wang Z.W."/>
            <person name="Zhao X."/>
            <person name="Zhong W.Y."/>
            <person name="Peng D.H."/>
            <person name="Ahmad S."/>
            <person name="Lan S."/>
            <person name="Zhang J.S."/>
            <person name="Tsai W.C."/>
            <person name="Van de Peer Y."/>
            <person name="Liu Z.J."/>
        </authorList>
    </citation>
    <scope>NUCLEOTIDE SEQUENCE</scope>
    <source>
        <strain evidence="3">SCP</strain>
    </source>
</reference>